<dbReference type="CDD" id="cd09022">
    <property type="entry name" value="Aldose_epim_Ec_YihR"/>
    <property type="match status" value="1"/>
</dbReference>
<name>A0A7H2BDH2_9MICC</name>
<reference evidence="1 2" key="1">
    <citation type="submission" date="2020-09" db="EMBL/GenBank/DDBJ databases">
        <title>Investigation of environmental microbes.</title>
        <authorList>
            <person name="Ou Y."/>
            <person name="Kang Q."/>
        </authorList>
    </citation>
    <scope>NUCLEOTIDE SEQUENCE [LARGE SCALE GENOMIC DNA]</scope>
    <source>
        <strain evidence="1 2">KJZ-14</strain>
    </source>
</reference>
<dbReference type="SUPFAM" id="SSF74650">
    <property type="entry name" value="Galactose mutarotase-like"/>
    <property type="match status" value="1"/>
</dbReference>
<dbReference type="PANTHER" id="PTHR10091">
    <property type="entry name" value="ALDOSE-1-EPIMERASE"/>
    <property type="match status" value="1"/>
</dbReference>
<dbReference type="InterPro" id="IPR037480">
    <property type="entry name" value="YihR-like"/>
</dbReference>
<dbReference type="InterPro" id="IPR008183">
    <property type="entry name" value="Aldose_1/G6P_1-epimerase"/>
</dbReference>
<dbReference type="GO" id="GO:0030246">
    <property type="term" value="F:carbohydrate binding"/>
    <property type="evidence" value="ECO:0007669"/>
    <property type="project" value="InterPro"/>
</dbReference>
<dbReference type="EMBL" id="CP061539">
    <property type="protein sequence ID" value="QNV37718.1"/>
    <property type="molecule type" value="Genomic_DNA"/>
</dbReference>
<evidence type="ECO:0000313" key="1">
    <source>
        <dbReference type="EMBL" id="QNV37718.1"/>
    </source>
</evidence>
<dbReference type="AlphaFoldDB" id="A0A7H2BDH2"/>
<dbReference type="GO" id="GO:0004034">
    <property type="term" value="F:aldose 1-epimerase activity"/>
    <property type="evidence" value="ECO:0007669"/>
    <property type="project" value="TreeGrafter"/>
</dbReference>
<dbReference type="PANTHER" id="PTHR10091:SF0">
    <property type="entry name" value="GALACTOSE MUTAROTASE"/>
    <property type="match status" value="1"/>
</dbReference>
<evidence type="ECO:0000313" key="2">
    <source>
        <dbReference type="Proteomes" id="UP000516404"/>
    </source>
</evidence>
<dbReference type="GO" id="GO:0006006">
    <property type="term" value="P:glucose metabolic process"/>
    <property type="evidence" value="ECO:0007669"/>
    <property type="project" value="TreeGrafter"/>
</dbReference>
<dbReference type="RefSeq" id="WP_190724550.1">
    <property type="nucleotide sequence ID" value="NZ_CP061539.1"/>
</dbReference>
<dbReference type="Proteomes" id="UP000516404">
    <property type="component" value="Chromosome"/>
</dbReference>
<keyword evidence="2" id="KW-1185">Reference proteome</keyword>
<dbReference type="KEGG" id="rter:IDM49_11075"/>
<dbReference type="GeneID" id="96624782"/>
<accession>A0A7H2BDH2</accession>
<dbReference type="GO" id="GO:0033499">
    <property type="term" value="P:galactose catabolic process via UDP-galactose, Leloir pathway"/>
    <property type="evidence" value="ECO:0007669"/>
    <property type="project" value="TreeGrafter"/>
</dbReference>
<proteinExistence type="predicted"/>
<organism evidence="1 2">
    <name type="scientific">Rothia terrae</name>
    <dbReference type="NCBI Taxonomy" id="396015"/>
    <lineage>
        <taxon>Bacteria</taxon>
        <taxon>Bacillati</taxon>
        <taxon>Actinomycetota</taxon>
        <taxon>Actinomycetes</taxon>
        <taxon>Micrococcales</taxon>
        <taxon>Micrococcaceae</taxon>
        <taxon>Rothia</taxon>
    </lineage>
</organism>
<gene>
    <name evidence="1" type="ORF">IDM49_11075</name>
</gene>
<sequence>MVDGLSPQGRSVRITGGGYTATIYEVGANLSSLTAPDGRDLILSVSESQIREGSRGALLAPWPNRLEDGSYTFEGETYQVPVNEIDRNNANHGLVDWQRWALNAEGDQPSSVCASLDLLPTPGYPFRLSFEAIYSVDKNGLSVSVSATNRGAENAPYALGSHPYLVADGNTAEGSVDEWTLCAPVRTFLEVNDRMLPIAEKPVEELRLDVREEIPLKDLELDHAFGGIEFDETGSACVRVLSDSGKGAGISFDRDIRWVQMYSDGASRRALAVEPMTAPANAFISGTNLTVLAPGDTKTVSWRVYSIESR</sequence>
<dbReference type="InterPro" id="IPR014718">
    <property type="entry name" value="GH-type_carb-bd"/>
</dbReference>
<dbReference type="Pfam" id="PF01263">
    <property type="entry name" value="Aldose_epim"/>
    <property type="match status" value="1"/>
</dbReference>
<dbReference type="InterPro" id="IPR011013">
    <property type="entry name" value="Gal_mutarotase_sf_dom"/>
</dbReference>
<protein>
    <submittedName>
        <fullName evidence="1">Aldose 1-epimerase family protein</fullName>
    </submittedName>
</protein>
<dbReference type="Gene3D" id="2.70.98.10">
    <property type="match status" value="1"/>
</dbReference>